<dbReference type="InterPro" id="IPR023296">
    <property type="entry name" value="Glyco_hydro_beta-prop_sf"/>
</dbReference>
<name>I8U487_9ALTE</name>
<comment type="caution">
    <text evidence="1">The sequence shown here is derived from an EMBL/GenBank/DDBJ whole genome shotgun (WGS) entry which is preliminary data.</text>
</comment>
<dbReference type="CDD" id="cd15482">
    <property type="entry name" value="Sialidase_non-viral"/>
    <property type="match status" value="1"/>
</dbReference>
<organism evidence="1 2">
    <name type="scientific">Alishewanella agri BL06</name>
    <dbReference type="NCBI Taxonomy" id="1195246"/>
    <lineage>
        <taxon>Bacteria</taxon>
        <taxon>Pseudomonadati</taxon>
        <taxon>Pseudomonadota</taxon>
        <taxon>Gammaproteobacteria</taxon>
        <taxon>Alteromonadales</taxon>
        <taxon>Alteromonadaceae</taxon>
        <taxon>Alishewanella</taxon>
    </lineage>
</organism>
<sequence>MQTLRIWQQAPHNAFTDLIYFHYTLWCVFREGSAHVSPDGQFRILRSLDGIHWLSSAVISMAGADLRDAKFSLLPDGRLMLYGAGALHDKSQQSHQSFAWFSDNGLEWSAPVAIGEPNFWLWRLAWFGQQALAVSYHCGQPRLVRTYQTRDARHFVPLGQAIYQGSYANESAICFEPDGTALCLLRRDPENGLLGVARPPYHDWQWTDIGCRIGGPAMLRLADGQLLVCVRLYDQQVRTSLCKLDRLTGKLTELQVLPSGGDCSYAGMVLRENCLYISYYSSHEQRSAIYVTRLELRVPGGANFLPQ</sequence>
<dbReference type="STRING" id="1195246.AGRI_13121"/>
<evidence type="ECO:0000313" key="2">
    <source>
        <dbReference type="Proteomes" id="UP000035062"/>
    </source>
</evidence>
<reference evidence="1 2" key="1">
    <citation type="journal article" date="2012" name="J. Bacteriol.">
        <title>Genome Sequence of Pectin-Degrading Alishewanella agri, Isolated from Landfill Soil.</title>
        <authorList>
            <person name="Kim J."/>
            <person name="Jung J."/>
            <person name="Sung J.S."/>
            <person name="Chun J."/>
            <person name="Park W."/>
        </authorList>
    </citation>
    <scope>NUCLEOTIDE SEQUENCE [LARGE SCALE GENOMIC DNA]</scope>
    <source>
        <strain evidence="1 2">BL06</strain>
    </source>
</reference>
<dbReference type="eggNOG" id="COG1621">
    <property type="taxonomic scope" value="Bacteria"/>
</dbReference>
<dbReference type="SUPFAM" id="SSF75005">
    <property type="entry name" value="Arabinanase/levansucrase/invertase"/>
    <property type="match status" value="1"/>
</dbReference>
<dbReference type="AlphaFoldDB" id="I8U487"/>
<dbReference type="RefSeq" id="WP_008985408.1">
    <property type="nucleotide sequence ID" value="NZ_AKKU01000025.1"/>
</dbReference>
<dbReference type="EMBL" id="AKKU01000025">
    <property type="protein sequence ID" value="EIW88146.1"/>
    <property type="molecule type" value="Genomic_DNA"/>
</dbReference>
<dbReference type="Gene3D" id="2.120.10.10">
    <property type="match status" value="1"/>
</dbReference>
<dbReference type="Proteomes" id="UP000035062">
    <property type="component" value="Unassembled WGS sequence"/>
</dbReference>
<dbReference type="PATRIC" id="fig|1195246.3.peg.2606"/>
<proteinExistence type="predicted"/>
<evidence type="ECO:0000313" key="1">
    <source>
        <dbReference type="EMBL" id="EIW88146.1"/>
    </source>
</evidence>
<accession>I8U487</accession>
<protein>
    <submittedName>
        <fullName evidence="1">Signal peptide protein</fullName>
    </submittedName>
</protein>
<keyword evidence="2" id="KW-1185">Reference proteome</keyword>
<gene>
    <name evidence="1" type="ORF">AGRI_13121</name>
</gene>